<dbReference type="InterPro" id="IPR032816">
    <property type="entry name" value="VTT_dom"/>
</dbReference>
<evidence type="ECO:0000259" key="2">
    <source>
        <dbReference type="Pfam" id="PF09335"/>
    </source>
</evidence>
<organism evidence="3 4">
    <name type="scientific">Phyllobacterium myrsinacearum</name>
    <dbReference type="NCBI Taxonomy" id="28101"/>
    <lineage>
        <taxon>Bacteria</taxon>
        <taxon>Pseudomonadati</taxon>
        <taxon>Pseudomonadota</taxon>
        <taxon>Alphaproteobacteria</taxon>
        <taxon>Hyphomicrobiales</taxon>
        <taxon>Phyllobacteriaceae</taxon>
        <taxon>Phyllobacterium</taxon>
    </lineage>
</organism>
<keyword evidence="1" id="KW-0472">Membrane</keyword>
<keyword evidence="1" id="KW-1133">Transmembrane helix</keyword>
<dbReference type="AlphaFoldDB" id="A0A839EPR4"/>
<feature type="transmembrane region" description="Helical" evidence="1">
    <location>
        <begin position="94"/>
        <end position="115"/>
    </location>
</feature>
<feature type="domain" description="VTT" evidence="2">
    <location>
        <begin position="29"/>
        <end position="138"/>
    </location>
</feature>
<dbReference type="RefSeq" id="WP_182551489.1">
    <property type="nucleotide sequence ID" value="NZ_JACGXN010000009.1"/>
</dbReference>
<accession>A0A839EPR4</accession>
<evidence type="ECO:0000313" key="4">
    <source>
        <dbReference type="Proteomes" id="UP000549052"/>
    </source>
</evidence>
<feature type="transmembrane region" description="Helical" evidence="1">
    <location>
        <begin position="121"/>
        <end position="143"/>
    </location>
</feature>
<keyword evidence="4" id="KW-1185">Reference proteome</keyword>
<evidence type="ECO:0000313" key="3">
    <source>
        <dbReference type="EMBL" id="MBA8880869.1"/>
    </source>
</evidence>
<protein>
    <submittedName>
        <fullName evidence="3">Membrane protein YqaA with SNARE-associated domain</fullName>
    </submittedName>
</protein>
<dbReference type="Pfam" id="PF09335">
    <property type="entry name" value="VTT_dom"/>
    <property type="match status" value="1"/>
</dbReference>
<name>A0A839EPR4_9HYPH</name>
<proteinExistence type="predicted"/>
<evidence type="ECO:0000256" key="1">
    <source>
        <dbReference type="SAM" id="Phobius"/>
    </source>
</evidence>
<dbReference type="EMBL" id="JACGXN010000009">
    <property type="protein sequence ID" value="MBA8880869.1"/>
    <property type="molecule type" value="Genomic_DNA"/>
</dbReference>
<dbReference type="Proteomes" id="UP000549052">
    <property type="component" value="Unassembled WGS sequence"/>
</dbReference>
<reference evidence="3 4" key="1">
    <citation type="submission" date="2020-07" db="EMBL/GenBank/DDBJ databases">
        <title>Genomic Encyclopedia of Type Strains, Phase IV (KMG-V): Genome sequencing to study the core and pangenomes of soil and plant-associated prokaryotes.</title>
        <authorList>
            <person name="Whitman W."/>
        </authorList>
    </citation>
    <scope>NUCLEOTIDE SEQUENCE [LARGE SCALE GENOMIC DNA]</scope>
    <source>
        <strain evidence="3 4">AN3</strain>
    </source>
</reference>
<dbReference type="PANTHER" id="PTHR42709:SF4">
    <property type="entry name" value="INNER MEMBRANE PROTEIN YQAA"/>
    <property type="match status" value="1"/>
</dbReference>
<dbReference type="PANTHER" id="PTHR42709">
    <property type="entry name" value="ALKALINE PHOSPHATASE LIKE PROTEIN"/>
    <property type="match status" value="1"/>
</dbReference>
<keyword evidence="1" id="KW-0812">Transmembrane</keyword>
<comment type="caution">
    <text evidence="3">The sequence shown here is derived from an EMBL/GenBank/DDBJ whole genome shotgun (WGS) entry which is preliminary data.</text>
</comment>
<feature type="transmembrane region" description="Helical" evidence="1">
    <location>
        <begin position="37"/>
        <end position="61"/>
    </location>
</feature>
<dbReference type="InterPro" id="IPR051311">
    <property type="entry name" value="DedA_domain"/>
</dbReference>
<gene>
    <name evidence="3" type="ORF">FHW16_004594</name>
</gene>
<sequence>MGDIATYGGLFFVAFVAATVLPMQSEALLAGLLISDAYSIALLLATASAGNILGSVVNWLLGRGVERFRDRLWFPASPKALDRAERWYRRYGRWTLLLSWLPIAGDALTVVAGVLREPFWSFLALVAIAKIGRYLAVFALTTWW</sequence>